<gene>
    <name evidence="2" type="ORF">PU1002_01320</name>
</gene>
<name>Q1UZ71_PELU1</name>
<accession>Q1UZ71</accession>
<dbReference type="InterPro" id="IPR007345">
    <property type="entry name" value="Polysacch_pyruvyl_Trfase"/>
</dbReference>
<dbReference type="Pfam" id="PF04230">
    <property type="entry name" value="PS_pyruv_trans"/>
    <property type="match status" value="1"/>
</dbReference>
<dbReference type="Proteomes" id="UP000005306">
    <property type="component" value="Unassembled WGS sequence"/>
</dbReference>
<dbReference type="AlphaFoldDB" id="Q1UZ71"/>
<feature type="domain" description="Polysaccharide pyruvyl transferase" evidence="1">
    <location>
        <begin position="18"/>
        <end position="203"/>
    </location>
</feature>
<evidence type="ECO:0000313" key="3">
    <source>
        <dbReference type="Proteomes" id="UP000005306"/>
    </source>
</evidence>
<evidence type="ECO:0000259" key="1">
    <source>
        <dbReference type="Pfam" id="PF04230"/>
    </source>
</evidence>
<proteinExistence type="predicted"/>
<dbReference type="EMBL" id="AAPV01000002">
    <property type="protein sequence ID" value="EAS84320.1"/>
    <property type="molecule type" value="Genomic_DNA"/>
</dbReference>
<evidence type="ECO:0000313" key="2">
    <source>
        <dbReference type="EMBL" id="EAS84320.1"/>
    </source>
</evidence>
<reference evidence="2 3" key="1">
    <citation type="submission" date="2006-04" db="EMBL/GenBank/DDBJ databases">
        <authorList>
            <person name="Giovannoni S.J."/>
            <person name="Cho J.-C."/>
            <person name="Ferriera S."/>
            <person name="Johnson J."/>
            <person name="Kravitz S."/>
            <person name="Halpern A."/>
            <person name="Remington K."/>
            <person name="Beeson K."/>
            <person name="Tran B."/>
            <person name="Rogers Y.-H."/>
            <person name="Friedman R."/>
            <person name="Venter J.C."/>
        </authorList>
    </citation>
    <scope>NUCLEOTIDE SEQUENCE [LARGE SCALE GENOMIC DNA]</scope>
    <source>
        <strain evidence="2 3">HTCC1002</strain>
    </source>
</reference>
<dbReference type="RefSeq" id="WP_006996907.1">
    <property type="nucleotide sequence ID" value="NZ_CH724130.1"/>
</dbReference>
<sequence>MNKVLKLYYSGGKKNNFNFGDSISPLIVSYLSGRKIIYADIDSCDCVSIGSVIDKVLKKKWKRLLRLNFKPITILGTGSIGSNIITKNHNLSILSLRGPLTNNLFNNINNPILCDPGIIISSLIKKTIKRFTWGIIPHVFEKNLAILKEMQNTNKNCIIIDPSNNNPLETATLIASCNFIISSSLHGLIAADSLNIPHVWMKISNKIIGGNWKFNDYFLSMNNQLVEPLIINNLSAKSWENNIQISDRKILEKKINELESIDLSQI</sequence>
<organism evidence="2 3">
    <name type="scientific">Pelagibacter ubique (strain HTCC1002)</name>
    <dbReference type="NCBI Taxonomy" id="314261"/>
    <lineage>
        <taxon>Bacteria</taxon>
        <taxon>Pseudomonadati</taxon>
        <taxon>Pseudomonadota</taxon>
        <taxon>Alphaproteobacteria</taxon>
        <taxon>Candidatus Pelagibacterales</taxon>
        <taxon>Candidatus Pelagibacteraceae</taxon>
        <taxon>Candidatus Pelagibacter</taxon>
    </lineage>
</organism>
<comment type="caution">
    <text evidence="2">The sequence shown here is derived from an EMBL/GenBank/DDBJ whole genome shotgun (WGS) entry which is preliminary data.</text>
</comment>
<protein>
    <recommendedName>
        <fullName evidence="1">Polysaccharide pyruvyl transferase domain-containing protein</fullName>
    </recommendedName>
</protein>
<dbReference type="HOGENOM" id="CLU_071049_1_0_5"/>